<keyword evidence="3" id="KW-1185">Reference proteome</keyword>
<gene>
    <name evidence="2" type="ORF">MEUPH1_LOCUS22229</name>
</gene>
<dbReference type="Gene3D" id="1.10.150.50">
    <property type="entry name" value="Transcription Factor, Ets-1"/>
    <property type="match status" value="1"/>
</dbReference>
<evidence type="ECO:0000313" key="2">
    <source>
        <dbReference type="EMBL" id="CAI6367798.1"/>
    </source>
</evidence>
<proteinExistence type="predicted"/>
<sequence>MADDDVSDMLKAWGLESYTDVFKEHGIDISCLALLTGDMLREIMPMIGDRAKFNANLEEWRKVIALANNQAPFTDCDLLNYLKSTTEGKALLATYDADGLLDNSGQRKICNLIVRREFQEDPEKSVKTQRLHFLAQEITKVFPKEHLSTYFIPYMNYGPSIKKAAKGKLLDCFNNKRREYKKAGLISSTNRSPSFENSSASLLLNQTTSETENVDEQIQWLNSSCDPWNLVQKYWEITRTKRLKDILSLNSKGAIQPSDYMKSFPALKNLSGYILTLTPSNLFENFPVYKDKILQLGQKISNTLKDPSLKCIIKDYLDLAALERGETSSLAAFIILPFLFFPVTTKRKKGIPAWGPSKIESRDGFITHIKSNSELIETITRRKQKYSQLDHNTEYKRIKYFTELGTYIPPREYVVGERLTETRKKTFSLVSVHCTAQFIPIRDVLKNFFQIKNLLSNTLDYMNECKLNEKILLNFLQGSVWKDKDKYHEYQTVVPIFLFFDDYEIGNPLGSHSGIHKLRAVYLSIPCLPPHQKSSLNTIFLALLFHSSDRQKFGNNVILFKPLIDELNYLRNTGIEIETDDLKVNLKFELGIIIGDNLGIHSITGFVESFSSNHPCRVCNIRKEELRKQCYADDNLLRTVEQYNIDVNEGDVSNSGVKEKCVWHDVIGFNVLDQVGVDIMHDILEGVGKQQLLLNNLFIKGNLGNTIEPGSSNNLISDTDIQNIKKFMVIDSLDSLISCSWISIKVVVFKCLKLNTIGFDEHFCSYEVIKLRINEVLIYHHMLYTHIPNNISVLSNGSTYVTLRSAI</sequence>
<dbReference type="Pfam" id="PF00536">
    <property type="entry name" value="SAM_1"/>
    <property type="match status" value="1"/>
</dbReference>
<evidence type="ECO:0000259" key="1">
    <source>
        <dbReference type="Pfam" id="PF00536"/>
    </source>
</evidence>
<dbReference type="EMBL" id="CARXXK010000005">
    <property type="protein sequence ID" value="CAI6367798.1"/>
    <property type="molecule type" value="Genomic_DNA"/>
</dbReference>
<dbReference type="AlphaFoldDB" id="A0AAV0XIG8"/>
<accession>A0AAV0XIG8</accession>
<feature type="domain" description="SAM" evidence="1">
    <location>
        <begin position="4"/>
        <end position="53"/>
    </location>
</feature>
<organism evidence="2 3">
    <name type="scientific">Macrosiphum euphorbiae</name>
    <name type="common">potato aphid</name>
    <dbReference type="NCBI Taxonomy" id="13131"/>
    <lineage>
        <taxon>Eukaryota</taxon>
        <taxon>Metazoa</taxon>
        <taxon>Ecdysozoa</taxon>
        <taxon>Arthropoda</taxon>
        <taxon>Hexapoda</taxon>
        <taxon>Insecta</taxon>
        <taxon>Pterygota</taxon>
        <taxon>Neoptera</taxon>
        <taxon>Paraneoptera</taxon>
        <taxon>Hemiptera</taxon>
        <taxon>Sternorrhyncha</taxon>
        <taxon>Aphidomorpha</taxon>
        <taxon>Aphidoidea</taxon>
        <taxon>Aphididae</taxon>
        <taxon>Macrosiphini</taxon>
        <taxon>Macrosiphum</taxon>
    </lineage>
</organism>
<name>A0AAV0XIG8_9HEMI</name>
<comment type="caution">
    <text evidence="2">The sequence shown here is derived from an EMBL/GenBank/DDBJ whole genome shotgun (WGS) entry which is preliminary data.</text>
</comment>
<reference evidence="2 3" key="1">
    <citation type="submission" date="2023-01" db="EMBL/GenBank/DDBJ databases">
        <authorList>
            <person name="Whitehead M."/>
        </authorList>
    </citation>
    <scope>NUCLEOTIDE SEQUENCE [LARGE SCALE GENOMIC DNA]</scope>
</reference>
<evidence type="ECO:0000313" key="3">
    <source>
        <dbReference type="Proteomes" id="UP001160148"/>
    </source>
</evidence>
<dbReference type="InterPro" id="IPR001660">
    <property type="entry name" value="SAM"/>
</dbReference>
<dbReference type="Proteomes" id="UP001160148">
    <property type="component" value="Unassembled WGS sequence"/>
</dbReference>
<dbReference type="SUPFAM" id="SSF47769">
    <property type="entry name" value="SAM/Pointed domain"/>
    <property type="match status" value="1"/>
</dbReference>
<protein>
    <recommendedName>
        <fullName evidence="1">SAM domain-containing protein</fullName>
    </recommendedName>
</protein>
<dbReference type="InterPro" id="IPR013761">
    <property type="entry name" value="SAM/pointed_sf"/>
</dbReference>
<dbReference type="CDD" id="cd09487">
    <property type="entry name" value="SAM_superfamily"/>
    <property type="match status" value="1"/>
</dbReference>